<reference evidence="2" key="8">
    <citation type="submission" date="2021-09" db="EMBL/GenBank/DDBJ databases">
        <authorList>
            <person name="Gilroy R."/>
        </authorList>
    </citation>
    <scope>NUCLEOTIDE SEQUENCE</scope>
    <source>
        <strain evidence="2">CHK194-22301</strain>
    </source>
</reference>
<dbReference type="Proteomes" id="UP000460132">
    <property type="component" value="Unassembled WGS sequence"/>
</dbReference>
<reference evidence="4 14" key="4">
    <citation type="submission" date="2019-09" db="EMBL/GenBank/DDBJ databases">
        <title>Investigation of probiotic properties of different lactic acid bacteria.</title>
        <authorList>
            <person name="Jaomanjaka F."/>
            <person name="Blanc P."/>
        </authorList>
    </citation>
    <scope>NUCLEOTIDE SEQUENCE [LARGE SCALE GENOMIC DNA]</scope>
    <source>
        <strain evidence="4 14">BIO6272</strain>
    </source>
</reference>
<dbReference type="EMBL" id="CP047142">
    <property type="protein sequence ID" value="QHQ67975.1"/>
    <property type="molecule type" value="Genomic_DNA"/>
</dbReference>
<gene>
    <name evidence="5" type="ORF">AEL95_08300</name>
    <name evidence="9" type="ORF">AYP82_01335</name>
    <name evidence="3" type="ORF">F1C02_08085</name>
    <name evidence="4" type="ORF">F8251_00645</name>
    <name evidence="10" type="ORF">GSR61_05055</name>
    <name evidence="8" type="ORF">GTK63_06400</name>
    <name evidence="2" type="ORF">K8V23_08490</name>
    <name evidence="6" type="ORF">QP235_04570</name>
    <name evidence="7" type="ORF">RON39_03800</name>
</gene>
<evidence type="ECO:0000313" key="7">
    <source>
        <dbReference type="EMBL" id="MDT9609251.1"/>
    </source>
</evidence>
<evidence type="ECO:0000313" key="9">
    <source>
        <dbReference type="EMBL" id="OXC22120.1"/>
    </source>
</evidence>
<dbReference type="Proteomes" id="UP000430323">
    <property type="component" value="Unassembled WGS sequence"/>
</dbReference>
<dbReference type="Proteomes" id="UP000464915">
    <property type="component" value="Chromosome"/>
</dbReference>
<evidence type="ECO:0000313" key="6">
    <source>
        <dbReference type="EMBL" id="MDK6502473.1"/>
    </source>
</evidence>
<evidence type="ECO:0000313" key="13">
    <source>
        <dbReference type="Proteomes" id="UP000322051"/>
    </source>
</evidence>
<protein>
    <recommendedName>
        <fullName evidence="17">DUF5590 domain-containing protein</fullName>
    </recommendedName>
</protein>
<reference evidence="2" key="7">
    <citation type="journal article" date="2021" name="PeerJ">
        <title>Extensive microbial diversity within the chicken gut microbiome revealed by metagenomics and culture.</title>
        <authorList>
            <person name="Gilroy R."/>
            <person name="Ravi A."/>
            <person name="Getino M."/>
            <person name="Pursley I."/>
            <person name="Horton D.L."/>
            <person name="Alikhan N.F."/>
            <person name="Baker D."/>
            <person name="Gharbi K."/>
            <person name="Hall N."/>
            <person name="Watson M."/>
            <person name="Adriaenssens E.M."/>
            <person name="Foster-Nyarko E."/>
            <person name="Jarju S."/>
            <person name="Secka A."/>
            <person name="Antonio M."/>
            <person name="Oren A."/>
            <person name="Chaudhuri R.R."/>
            <person name="La Ragione R."/>
            <person name="Hildebrand F."/>
            <person name="Pallen M.J."/>
        </authorList>
    </citation>
    <scope>NUCLEOTIDE SEQUENCE</scope>
    <source>
        <strain evidence="2">CHK194-22301</strain>
    </source>
</reference>
<evidence type="ECO:0000313" key="4">
    <source>
        <dbReference type="EMBL" id="KAB1978242.1"/>
    </source>
</evidence>
<dbReference type="Proteomes" id="UP000322051">
    <property type="component" value="Unassembled WGS sequence"/>
</dbReference>
<dbReference type="SUPFAM" id="SSF54403">
    <property type="entry name" value="Cystatin/monellin"/>
    <property type="match status" value="2"/>
</dbReference>
<dbReference type="EMBL" id="DYXB01000135">
    <property type="protein sequence ID" value="HJF10800.1"/>
    <property type="molecule type" value="Genomic_DNA"/>
</dbReference>
<evidence type="ECO:0000313" key="12">
    <source>
        <dbReference type="Proteomes" id="UP000198437"/>
    </source>
</evidence>
<dbReference type="EMBL" id="JAVTXN010000013">
    <property type="protein sequence ID" value="MDT9609251.1"/>
    <property type="molecule type" value="Genomic_DNA"/>
</dbReference>
<evidence type="ECO:0000313" key="15">
    <source>
        <dbReference type="Proteomes" id="UP000460132"/>
    </source>
</evidence>
<dbReference type="GeneID" id="69823560"/>
<evidence type="ECO:0000313" key="5">
    <source>
        <dbReference type="EMBL" id="KWU03238.1"/>
    </source>
</evidence>
<dbReference type="AlphaFoldDB" id="A0A109DD56"/>
<dbReference type="Proteomes" id="UP000198437">
    <property type="component" value="Unassembled WGS sequence"/>
</dbReference>
<dbReference type="PATRIC" id="fig|47770.28.peg.1134"/>
<dbReference type="Proteomes" id="UP000067598">
    <property type="component" value="Unassembled WGS sequence"/>
</dbReference>
<dbReference type="Proteomes" id="UP001230300">
    <property type="component" value="Unassembled WGS sequence"/>
</dbReference>
<keyword evidence="1" id="KW-1133">Transmembrane helix</keyword>
<proteinExistence type="predicted"/>
<evidence type="ECO:0000313" key="3">
    <source>
        <dbReference type="EMBL" id="KAA8797054.1"/>
    </source>
</evidence>
<evidence type="ECO:0000313" key="8">
    <source>
        <dbReference type="EMBL" id="MYN53942.1"/>
    </source>
</evidence>
<keyword evidence="1" id="KW-0812">Transmembrane</keyword>
<sequence>MLQDDTRQTIKFVSWVIGLIIVAFLASIAIFYYAGSRSRGNDQKVTQLATSKTPIRKIQNYYHLDRGTSSYAIAGTNNKGKQYYFIYLPNSKKAYLYPAAKGITESKIKNKFKSIHTDATINNINLGWYKGEAVWEVAYKKQNGNLGYTLYEFKNGNDISEVDNL</sequence>
<dbReference type="EMBL" id="LYQW01000032">
    <property type="protein sequence ID" value="OXC22120.1"/>
    <property type="molecule type" value="Genomic_DNA"/>
</dbReference>
<name>A0A109DD56_9LACO</name>
<dbReference type="EMBL" id="WBOB01000002">
    <property type="protein sequence ID" value="KAB1978242.1"/>
    <property type="molecule type" value="Genomic_DNA"/>
</dbReference>
<evidence type="ECO:0000313" key="11">
    <source>
        <dbReference type="Proteomes" id="UP000067598"/>
    </source>
</evidence>
<dbReference type="Proteomes" id="UP000784793">
    <property type="component" value="Unassembled WGS sequence"/>
</dbReference>
<dbReference type="EMBL" id="LJGP01000036">
    <property type="protein sequence ID" value="KWU03238.1"/>
    <property type="molecule type" value="Genomic_DNA"/>
</dbReference>
<evidence type="ECO:0000256" key="1">
    <source>
        <dbReference type="SAM" id="Phobius"/>
    </source>
</evidence>
<reference evidence="10 16" key="5">
    <citation type="submission" date="2019-12" db="EMBL/GenBank/DDBJ databases">
        <title>Complete Genome Sequences of Lactobacillus strains, C25 and P38, Isolated from Chicken Cecum.</title>
        <authorList>
            <person name="Hassan H.M."/>
            <person name="Mendoza M."/>
            <person name="Rezvani M."/>
            <person name="Koci M.D."/>
            <person name="Dickey A.N."/>
            <person name="Scholl E.H."/>
        </authorList>
    </citation>
    <scope>NUCLEOTIDE SEQUENCE [LARGE SCALE GENOMIC DNA]</scope>
    <source>
        <strain evidence="10 16">C25</strain>
    </source>
</reference>
<feature type="transmembrane region" description="Helical" evidence="1">
    <location>
        <begin position="12"/>
        <end position="34"/>
    </location>
</feature>
<dbReference type="EMBL" id="WWFF01000008">
    <property type="protein sequence ID" value="MYN53942.1"/>
    <property type="molecule type" value="Genomic_DNA"/>
</dbReference>
<keyword evidence="1" id="KW-0472">Membrane</keyword>
<reference evidence="8 15" key="6">
    <citation type="submission" date="2020-01" db="EMBL/GenBank/DDBJ databases">
        <title>Vaginal microbiome of pregnant Indian women: Insights into the genome of dominants Lactobacillus species.</title>
        <authorList>
            <person name="Das B."/>
            <person name="Mehta O."/>
            <person name="Ghosh T.S."/>
            <person name="Kothidar A."/>
            <person name="Gowtham M.R."/>
            <person name="Mitra R."/>
            <person name="Kshetrapal P."/>
            <person name="Wadhwa N."/>
            <person name="Thiruvengadam R."/>
            <person name="Nair G.B."/>
            <person name="Bhatnagar S."/>
            <person name="Pore S."/>
        </authorList>
    </citation>
    <scope>NUCLEOTIDE SEQUENCE [LARGE SCALE GENOMIC DNA]</scope>
    <source>
        <strain evidence="8 15">Indica2</strain>
    </source>
</reference>
<organism evidence="5 11">
    <name type="scientific">Lactobacillus crispatus</name>
    <dbReference type="NCBI Taxonomy" id="47770"/>
    <lineage>
        <taxon>Bacteria</taxon>
        <taxon>Bacillati</taxon>
        <taxon>Bacillota</taxon>
        <taxon>Bacilli</taxon>
        <taxon>Lactobacillales</taxon>
        <taxon>Lactobacillaceae</taxon>
        <taxon>Lactobacillus</taxon>
    </lineage>
</organism>
<dbReference type="InterPro" id="IPR046350">
    <property type="entry name" value="Cystatin_sf"/>
</dbReference>
<dbReference type="Gene3D" id="3.10.450.40">
    <property type="match status" value="1"/>
</dbReference>
<dbReference type="EMBL" id="JASOGN010000013">
    <property type="protein sequence ID" value="MDK6502473.1"/>
    <property type="molecule type" value="Genomic_DNA"/>
</dbReference>
<dbReference type="Proteomes" id="UP001253287">
    <property type="component" value="Unassembled WGS sequence"/>
</dbReference>
<evidence type="ECO:0000313" key="10">
    <source>
        <dbReference type="EMBL" id="QHQ67975.1"/>
    </source>
</evidence>
<dbReference type="RefSeq" id="WP_013086404.1">
    <property type="nucleotide sequence ID" value="NZ_AP025162.1"/>
</dbReference>
<reference evidence="5 11" key="1">
    <citation type="journal article" date="2016" name="Microbiology (Mosc.)">
        <title>Comparison of Lactobacillus crispatus isolates from Lactobacillus-dominated vaginal microbiomes with isolates from microbiomes containing bacterial vaginosis-associated bacteria.</title>
        <authorList>
            <person name="Abdelmaksoud A.A."/>
            <person name="Koparde V.N."/>
            <person name="Sheth N.U."/>
            <person name="Serrano M.G."/>
            <person name="Glascock A.L."/>
            <person name="Fettweis J.M."/>
            <person name="Strauss Iii J.F."/>
            <person name="Buck G.A."/>
            <person name="Jefferson K.K."/>
        </authorList>
    </citation>
    <scope>NUCLEOTIDE SEQUENCE [LARGE SCALE GENOMIC DNA]</scope>
    <source>
        <strain evidence="5 11">VMC3</strain>
    </source>
</reference>
<reference evidence="9 12" key="2">
    <citation type="submission" date="2016-05" db="EMBL/GenBank/DDBJ databases">
        <authorList>
            <person name="Johnson T.J."/>
            <person name="Youmans B.P."/>
            <person name="Case K.A."/>
        </authorList>
    </citation>
    <scope>NUCLEOTIDE SEQUENCE [LARGE SCALE GENOMIC DNA]</scope>
    <source>
        <strain evidence="9 12">UMNLC6</strain>
    </source>
</reference>
<evidence type="ECO:0000313" key="16">
    <source>
        <dbReference type="Proteomes" id="UP000464915"/>
    </source>
</evidence>
<evidence type="ECO:0000313" key="14">
    <source>
        <dbReference type="Proteomes" id="UP000430323"/>
    </source>
</evidence>
<accession>A0A109DD56</accession>
<dbReference type="OMA" id="WELTYID"/>
<evidence type="ECO:0000313" key="2">
    <source>
        <dbReference type="EMBL" id="HJF10800.1"/>
    </source>
</evidence>
<dbReference type="EMBL" id="VUAO01000021">
    <property type="protein sequence ID" value="KAA8797054.1"/>
    <property type="molecule type" value="Genomic_DNA"/>
</dbReference>
<reference evidence="6" key="9">
    <citation type="submission" date="2023-05" db="EMBL/GenBank/DDBJ databases">
        <title>Cataloging the Phylogenetic Diversity of Human Bladder Bacteria.</title>
        <authorList>
            <person name="Du J."/>
        </authorList>
    </citation>
    <scope>NUCLEOTIDE SEQUENCE</scope>
    <source>
        <strain evidence="6">UMB9226</strain>
    </source>
</reference>
<reference evidence="3 13" key="3">
    <citation type="submission" date="2019-09" db="EMBL/GenBank/DDBJ databases">
        <title>Comparative analysis of L. crispatus genomes revealed niche specific adaptation to different host and body sites.</title>
        <authorList>
            <person name="Pan M."/>
            <person name="Hidalgo-Cantabrana C."/>
            <person name="Barrangou R."/>
        </authorList>
    </citation>
    <scope>NUCLEOTIDE SEQUENCE [LARGE SCALE GENOMIC DNA]</scope>
    <source>
        <strain evidence="3 13">NCK973</strain>
    </source>
</reference>
<evidence type="ECO:0008006" key="17">
    <source>
        <dbReference type="Google" id="ProtNLM"/>
    </source>
</evidence>
<reference evidence="7" key="10">
    <citation type="submission" date="2023-08" db="EMBL/GenBank/DDBJ databases">
        <title>Lactobacillus from the Female Urinary Tract.</title>
        <authorList>
            <person name="Stegman N."/>
            <person name="Jackson B."/>
            <person name="Steiling M."/>
            <person name="Sedano C."/>
            <person name="Wolfe A."/>
            <person name="Putonti C."/>
        </authorList>
    </citation>
    <scope>NUCLEOTIDE SEQUENCE</scope>
    <source>
        <strain evidence="7">UMB5661</strain>
    </source>
</reference>
<accession>A0A6P1TW48</accession>